<accession>A0A523YRY7</accession>
<feature type="binding site" evidence="2">
    <location>
        <position position="61"/>
    </location>
    <ligand>
        <name>Zn(2+)</name>
        <dbReference type="ChEBI" id="CHEBI:29105"/>
        <label>2</label>
    </ligand>
</feature>
<dbReference type="InterPro" id="IPR036177">
    <property type="entry name" value="Peptidase_M55_sf"/>
</dbReference>
<feature type="binding site" evidence="2">
    <location>
        <position position="8"/>
    </location>
    <ligand>
        <name>Zn(2+)</name>
        <dbReference type="ChEBI" id="CHEBI:29105"/>
        <label>2</label>
    </ligand>
</feature>
<name>A0A523YRY7_UNCAE</name>
<feature type="binding site" evidence="2">
    <location>
        <position position="105"/>
    </location>
    <ligand>
        <name>Zn(2+)</name>
        <dbReference type="ChEBI" id="CHEBI:29105"/>
        <label>2</label>
    </ligand>
</feature>
<feature type="binding site" evidence="2">
    <location>
        <position position="8"/>
    </location>
    <ligand>
        <name>Zn(2+)</name>
        <dbReference type="ChEBI" id="CHEBI:29105"/>
        <label>1</label>
    </ligand>
</feature>
<feature type="active site" description="Nucleophile" evidence="1">
    <location>
        <position position="117"/>
    </location>
</feature>
<evidence type="ECO:0000313" key="4">
    <source>
        <dbReference type="Proteomes" id="UP000316925"/>
    </source>
</evidence>
<dbReference type="InterPro" id="IPR027476">
    <property type="entry name" value="DppA_N"/>
</dbReference>
<feature type="binding site" evidence="2">
    <location>
        <position position="135"/>
    </location>
    <ligand>
        <name>Zn(2+)</name>
        <dbReference type="ChEBI" id="CHEBI:29105"/>
        <label>2</label>
    </ligand>
</feature>
<evidence type="ECO:0000313" key="3">
    <source>
        <dbReference type="EMBL" id="TET94292.1"/>
    </source>
</evidence>
<evidence type="ECO:0000256" key="1">
    <source>
        <dbReference type="PIRSR" id="PIRSR015853-1"/>
    </source>
</evidence>
<dbReference type="Proteomes" id="UP000316925">
    <property type="component" value="Unassembled WGS sequence"/>
</dbReference>
<dbReference type="GO" id="GO:0046872">
    <property type="term" value="F:metal ion binding"/>
    <property type="evidence" value="ECO:0007669"/>
    <property type="project" value="UniProtKB-KW"/>
</dbReference>
<dbReference type="InterPro" id="IPR007035">
    <property type="entry name" value="Peptidase_M55"/>
</dbReference>
<dbReference type="EMBL" id="SOIJ01000017">
    <property type="protein sequence ID" value="TET94292.1"/>
    <property type="molecule type" value="Genomic_DNA"/>
</dbReference>
<protein>
    <recommendedName>
        <fullName evidence="5">Aminopeptidase</fullName>
    </recommendedName>
</protein>
<comment type="caution">
    <text evidence="3">The sequence shown here is derived from an EMBL/GenBank/DDBJ whole genome shotgun (WGS) entry which is preliminary data.</text>
</comment>
<dbReference type="PIRSF" id="PIRSF015853">
    <property type="entry name" value="Pep_DppA"/>
    <property type="match status" value="1"/>
</dbReference>
<gene>
    <name evidence="3" type="ORF">E3J33_00315</name>
</gene>
<proteinExistence type="predicted"/>
<evidence type="ECO:0000256" key="2">
    <source>
        <dbReference type="PIRSR" id="PIRSR015853-2"/>
    </source>
</evidence>
<dbReference type="Pfam" id="PF04951">
    <property type="entry name" value="Peptidase_M55"/>
    <property type="match status" value="1"/>
</dbReference>
<keyword evidence="2" id="KW-0862">Zinc</keyword>
<keyword evidence="2" id="KW-0479">Metal-binding</keyword>
<evidence type="ECO:0008006" key="5">
    <source>
        <dbReference type="Google" id="ProtNLM"/>
    </source>
</evidence>
<dbReference type="AlphaFoldDB" id="A0A523YRY7"/>
<dbReference type="SUPFAM" id="SSF63992">
    <property type="entry name" value="Dipeptide transport protein"/>
    <property type="match status" value="1"/>
</dbReference>
<sequence length="268" mass="29517">MKIYIMVDLEGITGVVSSERQARPGSDGYEEVRRLLMSDLNAAIEGALEGGATEIVVYDMHYYGLNVILNELHPRAKIIMGNPHVVPPELGLNGSYQGMMMVGYHAMAETKGALLPHTYALDMKSLYLNGVLMGEIGLEAAIAGTFGVPLIMISADSKGIEEAEKLLKAVEKAVVKYAISKEGAVCLPASTTKEIIRKRAKIALEKIDRFTPYKVPSPYEIKLEFYERGSAEKASKISGVNRLDDRTIQLKGDDLSLLWKRFTSKYQS</sequence>
<organism evidence="3 4">
    <name type="scientific">Aerophobetes bacterium</name>
    <dbReference type="NCBI Taxonomy" id="2030807"/>
    <lineage>
        <taxon>Bacteria</taxon>
        <taxon>Candidatus Aerophobota</taxon>
    </lineage>
</organism>
<dbReference type="Gene3D" id="3.40.50.10780">
    <property type="entry name" value="Dipeptide transport protein"/>
    <property type="match status" value="1"/>
</dbReference>
<feature type="binding site" evidence="2">
    <location>
        <position position="10"/>
    </location>
    <ligand>
        <name>Zn(2+)</name>
        <dbReference type="ChEBI" id="CHEBI:29105"/>
        <label>1</label>
    </ligand>
</feature>
<dbReference type="CDD" id="cd08663">
    <property type="entry name" value="DAP_dppA_1"/>
    <property type="match status" value="1"/>
</dbReference>
<dbReference type="Gene3D" id="3.30.1360.130">
    <property type="entry name" value="Dipeptide transport protein"/>
    <property type="match status" value="1"/>
</dbReference>
<reference evidence="3 4" key="1">
    <citation type="submission" date="2019-03" db="EMBL/GenBank/DDBJ databases">
        <title>Metabolic potential of uncultured bacteria and archaea associated with petroleum seepage in deep-sea sediments.</title>
        <authorList>
            <person name="Dong X."/>
            <person name="Hubert C."/>
        </authorList>
    </citation>
    <scope>NUCLEOTIDE SEQUENCE [LARGE SCALE GENOMIC DNA]</scope>
    <source>
        <strain evidence="3">E29_bin28</strain>
    </source>
</reference>